<dbReference type="KEGG" id="kng:KNAG_0H02090"/>
<protein>
    <recommendedName>
        <fullName evidence="2">HTH APSES-type domain-containing protein</fullName>
    </recommendedName>
</protein>
<accession>J7RPI6</accession>
<dbReference type="OMA" id="ESWYLAH"/>
<gene>
    <name evidence="3" type="primary">KNAG0H02090</name>
    <name evidence="3" type="ordered locus">KNAG_0H02090</name>
</gene>
<evidence type="ECO:0000256" key="1">
    <source>
        <dbReference type="SAM" id="MobiDB-lite"/>
    </source>
</evidence>
<evidence type="ECO:0000313" key="3">
    <source>
        <dbReference type="EMBL" id="CCK71623.1"/>
    </source>
</evidence>
<dbReference type="PANTHER" id="PTHR43828:SF5">
    <property type="entry name" value="TRANSCRIPTIONAL REPRESSOR XBP1"/>
    <property type="match status" value="1"/>
</dbReference>
<dbReference type="GO" id="GO:0000981">
    <property type="term" value="F:DNA-binding transcription factor activity, RNA polymerase II-specific"/>
    <property type="evidence" value="ECO:0007669"/>
    <property type="project" value="UniProtKB-ARBA"/>
</dbReference>
<sequence length="645" mass="72440">MFPFCCLDRKDVVLSQGPLDDYQRLCFATGTDAVVVQSSKDYKSNSANLFFNPGYMPQGSHTAQQHNVLHCFEYQLPTLKPGCAAERAGDDTHGLQITPQNTLLATVVSQDDEANRPTVQDSAVPERESGEKIVLTGADNPQRKSIYNLDVESGSISLSNNQDLAELSPTGGHGQHRNSQTITKNQQFKLNKLDYRLGGNDAFVNPNNVVLWTHDSGFVFLTGIWRLYQDVMRGLSTIDRVAGDSVGARARCHNEFDYVMNYAFYEPMEQFSQKNAVRKRKSSLTGGETSAIPIARSNSNSGNGDDNTTYTDLHWNGLSGELKVSLMEHFKRYLAVKYGFTGEQMADINISSVIQRIRGGYIKIQGTWLPAEIARQICARFCFPIRYLLVPVFGAQFPQECEHWQRIIERNTDIMIEVQSRQLNKTGVEAAPPTAPSAVKRKRKSQTTKQTPPRKRGRSLPDYDTIAKHQLSKNIHLPLPTGGSVEDNKLPPIGLLLSQLSKENPSFQPTSSYTTHTHYQHLPNTAPVVMYPTQRIVDPNPTVRTLSNLTTFYNTHGHRYSYPNVNSNAPAFSAQGATPRIQNHPQFPQQRGNHGVTFNQNFSMIQQTPRVYKMMYPELNDGPREEQPRSPRSTAEDETPRVQYN</sequence>
<reference evidence="3 4" key="1">
    <citation type="journal article" date="2011" name="Proc. Natl. Acad. Sci. U.S.A.">
        <title>Evolutionary erosion of yeast sex chromosomes by mating-type switching accidents.</title>
        <authorList>
            <person name="Gordon J.L."/>
            <person name="Armisen D."/>
            <person name="Proux-Wera E."/>
            <person name="Oheigeartaigh S.S."/>
            <person name="Byrne K.P."/>
            <person name="Wolfe K.H."/>
        </authorList>
    </citation>
    <scope>NUCLEOTIDE SEQUENCE [LARGE SCALE GENOMIC DNA]</scope>
    <source>
        <strain evidence="4">ATCC MYA-139 / BCRC 22969 / CBS 8797 / CCRC 22969 / KCTC 17520 / NBRC 10181 / NCYC 3082</strain>
    </source>
</reference>
<dbReference type="HOGENOM" id="CLU_451446_0_0_1"/>
<dbReference type="AlphaFoldDB" id="J7RPI6"/>
<reference evidence="4" key="2">
    <citation type="submission" date="2012-08" db="EMBL/GenBank/DDBJ databases">
        <title>Genome sequence of Kazachstania naganishii.</title>
        <authorList>
            <person name="Gordon J.L."/>
            <person name="Armisen D."/>
            <person name="Proux-Wera E."/>
            <person name="OhEigeartaigh S.S."/>
            <person name="Byrne K.P."/>
            <person name="Wolfe K.H."/>
        </authorList>
    </citation>
    <scope>NUCLEOTIDE SEQUENCE [LARGE SCALE GENOMIC DNA]</scope>
    <source>
        <strain evidence="4">ATCC MYA-139 / BCRC 22969 / CBS 8797 / CCRC 22969 / KCTC 17520 / NBRC 10181 / NCYC 3082</strain>
    </source>
</reference>
<dbReference type="InterPro" id="IPR036887">
    <property type="entry name" value="HTH_APSES_sf"/>
</dbReference>
<dbReference type="SUPFAM" id="SSF54616">
    <property type="entry name" value="DNA-binding domain of Mlu1-box binding protein MBP1"/>
    <property type="match status" value="1"/>
</dbReference>
<feature type="region of interest" description="Disordered" evidence="1">
    <location>
        <begin position="425"/>
        <end position="462"/>
    </location>
</feature>
<dbReference type="OrthoDB" id="5562739at2759"/>
<dbReference type="PANTHER" id="PTHR43828">
    <property type="entry name" value="ASPARAGINASE"/>
    <property type="match status" value="1"/>
</dbReference>
<dbReference type="PROSITE" id="PS51299">
    <property type="entry name" value="HTH_APSES"/>
    <property type="match status" value="1"/>
</dbReference>
<dbReference type="InterPro" id="IPR051642">
    <property type="entry name" value="SWI6-like"/>
</dbReference>
<dbReference type="Proteomes" id="UP000006310">
    <property type="component" value="Chromosome 8"/>
</dbReference>
<evidence type="ECO:0000259" key="2">
    <source>
        <dbReference type="PROSITE" id="PS51299"/>
    </source>
</evidence>
<dbReference type="Gene3D" id="3.10.260.10">
    <property type="entry name" value="Transcription regulator HTH, APSES-type DNA-binding domain"/>
    <property type="match status" value="1"/>
</dbReference>
<dbReference type="GO" id="GO:0030907">
    <property type="term" value="C:MBF transcription complex"/>
    <property type="evidence" value="ECO:0007669"/>
    <property type="project" value="TreeGrafter"/>
</dbReference>
<feature type="region of interest" description="Disordered" evidence="1">
    <location>
        <begin position="112"/>
        <end position="131"/>
    </location>
</feature>
<dbReference type="GO" id="GO:0033309">
    <property type="term" value="C:SBF transcription complex"/>
    <property type="evidence" value="ECO:0007669"/>
    <property type="project" value="TreeGrafter"/>
</dbReference>
<feature type="region of interest" description="Disordered" evidence="1">
    <location>
        <begin position="618"/>
        <end position="645"/>
    </location>
</feature>
<dbReference type="GeneID" id="34527355"/>
<dbReference type="InterPro" id="IPR003163">
    <property type="entry name" value="Tscrpt_reg_HTH_APSES-type"/>
</dbReference>
<dbReference type="GO" id="GO:0003677">
    <property type="term" value="F:DNA binding"/>
    <property type="evidence" value="ECO:0007669"/>
    <property type="project" value="InterPro"/>
</dbReference>
<organism evidence="3 4">
    <name type="scientific">Huiozyma naganishii (strain ATCC MYA-139 / BCRC 22969 / CBS 8797 / KCTC 17520 / NBRC 10181 / NCYC 3082 / Yp74L-3)</name>
    <name type="common">Yeast</name>
    <name type="synonym">Kazachstania naganishii</name>
    <dbReference type="NCBI Taxonomy" id="1071383"/>
    <lineage>
        <taxon>Eukaryota</taxon>
        <taxon>Fungi</taxon>
        <taxon>Dikarya</taxon>
        <taxon>Ascomycota</taxon>
        <taxon>Saccharomycotina</taxon>
        <taxon>Saccharomycetes</taxon>
        <taxon>Saccharomycetales</taxon>
        <taxon>Saccharomycetaceae</taxon>
        <taxon>Huiozyma</taxon>
    </lineage>
</organism>
<feature type="compositionally biased region" description="Basic residues" evidence="1">
    <location>
        <begin position="439"/>
        <end position="458"/>
    </location>
</feature>
<proteinExistence type="predicted"/>
<dbReference type="eggNOG" id="ENOG502S1IW">
    <property type="taxonomic scope" value="Eukaryota"/>
</dbReference>
<evidence type="ECO:0000313" key="4">
    <source>
        <dbReference type="Proteomes" id="UP000006310"/>
    </source>
</evidence>
<dbReference type="RefSeq" id="XP_022465868.1">
    <property type="nucleotide sequence ID" value="XM_022609476.1"/>
</dbReference>
<name>J7RPI6_HUIN7</name>
<keyword evidence="4" id="KW-1185">Reference proteome</keyword>
<dbReference type="EMBL" id="HE978321">
    <property type="protein sequence ID" value="CCK71623.1"/>
    <property type="molecule type" value="Genomic_DNA"/>
</dbReference>
<feature type="domain" description="HTH APSES-type" evidence="2">
    <location>
        <begin position="279"/>
        <end position="404"/>
    </location>
</feature>
<feature type="compositionally biased region" description="Basic and acidic residues" evidence="1">
    <location>
        <begin position="621"/>
        <end position="645"/>
    </location>
</feature>